<gene>
    <name evidence="9" type="ORF">AKJ09_04195</name>
</gene>
<evidence type="ECO:0000256" key="1">
    <source>
        <dbReference type="ARBA" id="ARBA00001947"/>
    </source>
</evidence>
<dbReference type="GO" id="GO:0046872">
    <property type="term" value="F:metal ion binding"/>
    <property type="evidence" value="ECO:0007669"/>
    <property type="project" value="UniProtKB-KW"/>
</dbReference>
<keyword evidence="10" id="KW-1185">Reference proteome</keyword>
<dbReference type="Proteomes" id="UP000064967">
    <property type="component" value="Chromosome"/>
</dbReference>
<evidence type="ECO:0000313" key="10">
    <source>
        <dbReference type="Proteomes" id="UP000064967"/>
    </source>
</evidence>
<dbReference type="InterPro" id="IPR036866">
    <property type="entry name" value="RibonucZ/Hydroxyglut_hydro"/>
</dbReference>
<dbReference type="PANTHER" id="PTHR42978:SF2">
    <property type="entry name" value="102 KBASES UNSTABLE REGION: FROM 1 TO 119443"/>
    <property type="match status" value="1"/>
</dbReference>
<dbReference type="InterPro" id="IPR001279">
    <property type="entry name" value="Metallo-B-lactamas"/>
</dbReference>
<dbReference type="PATRIC" id="fig|1391654.3.peg.4250"/>
<keyword evidence="7" id="KW-0732">Signal</keyword>
<keyword evidence="3" id="KW-0479">Metal-binding</keyword>
<feature type="domain" description="Metallo-beta-lactamase" evidence="8">
    <location>
        <begin position="96"/>
        <end position="206"/>
    </location>
</feature>
<name>A0A0K1PVW5_9BACT</name>
<sequence>MKTTFTRSLVGLLAVALFAVEGCAASTHPHVAASAGSPSRTHALESVVDQKGPLTVETVTSIKWAVPLEGLVNLDHPKAKAAGLKSGEEPIDVYFHVIRHPTKGTYLVDTGVERALRDDPDKAAIRGLVASFLHREKMTFLAPLGDWLASHPEPIRGVFLTHAHLDHVAGLPDVPKDVPVYTGPGELDEHSFMNLFVRGNTDRALEGFAPSGEWRFSPIPMGRSRASPMSSATNRSSRYGCPVTPRGARRISRERRTARFCSSATHVTRPGAGRMASSRATSRPIARRASRASRASASSPPPTPPWTCAWVTKRSRTNEKRRARPRSNEAARIRSAHRAS</sequence>
<evidence type="ECO:0000256" key="6">
    <source>
        <dbReference type="SAM" id="MobiDB-lite"/>
    </source>
</evidence>
<feature type="chain" id="PRO_5005466704" evidence="7">
    <location>
        <begin position="25"/>
        <end position="340"/>
    </location>
</feature>
<proteinExistence type="inferred from homology"/>
<evidence type="ECO:0000256" key="2">
    <source>
        <dbReference type="ARBA" id="ARBA00007749"/>
    </source>
</evidence>
<evidence type="ECO:0000256" key="5">
    <source>
        <dbReference type="ARBA" id="ARBA00022833"/>
    </source>
</evidence>
<feature type="compositionally biased region" description="Basic and acidic residues" evidence="6">
    <location>
        <begin position="316"/>
        <end position="332"/>
    </location>
</feature>
<comment type="similarity">
    <text evidence="2">Belongs to the metallo-beta-lactamase superfamily.</text>
</comment>
<feature type="region of interest" description="Disordered" evidence="6">
    <location>
        <begin position="219"/>
        <end position="340"/>
    </location>
</feature>
<feature type="compositionally biased region" description="Polar residues" evidence="6">
    <location>
        <begin position="227"/>
        <end position="237"/>
    </location>
</feature>
<evidence type="ECO:0000256" key="7">
    <source>
        <dbReference type="SAM" id="SignalP"/>
    </source>
</evidence>
<dbReference type="Pfam" id="PF00753">
    <property type="entry name" value="Lactamase_B"/>
    <property type="match status" value="1"/>
</dbReference>
<dbReference type="SUPFAM" id="SSF56281">
    <property type="entry name" value="Metallo-hydrolase/oxidoreductase"/>
    <property type="match status" value="1"/>
</dbReference>
<dbReference type="Gene3D" id="3.60.15.10">
    <property type="entry name" value="Ribonuclease Z/Hydroxyacylglutathione hydrolase-like"/>
    <property type="match status" value="1"/>
</dbReference>
<dbReference type="STRING" id="1391654.AKJ09_04195"/>
<dbReference type="AlphaFoldDB" id="A0A0K1PVW5"/>
<evidence type="ECO:0000313" key="9">
    <source>
        <dbReference type="EMBL" id="AKU97531.1"/>
    </source>
</evidence>
<organism evidence="9 10">
    <name type="scientific">Labilithrix luteola</name>
    <dbReference type="NCBI Taxonomy" id="1391654"/>
    <lineage>
        <taxon>Bacteria</taxon>
        <taxon>Pseudomonadati</taxon>
        <taxon>Myxococcota</taxon>
        <taxon>Polyangia</taxon>
        <taxon>Polyangiales</taxon>
        <taxon>Labilitrichaceae</taxon>
        <taxon>Labilithrix</taxon>
    </lineage>
</organism>
<evidence type="ECO:0000259" key="8">
    <source>
        <dbReference type="Pfam" id="PF00753"/>
    </source>
</evidence>
<dbReference type="InterPro" id="IPR051013">
    <property type="entry name" value="MBL_superfamily_lactonases"/>
</dbReference>
<reference evidence="9 10" key="1">
    <citation type="submission" date="2015-08" db="EMBL/GenBank/DDBJ databases">
        <authorList>
            <person name="Babu N.S."/>
            <person name="Beckwith C.J."/>
            <person name="Beseler K.G."/>
            <person name="Brison A."/>
            <person name="Carone J.V."/>
            <person name="Caskin T.P."/>
            <person name="Diamond M."/>
            <person name="Durham M.E."/>
            <person name="Foxe J.M."/>
            <person name="Go M."/>
            <person name="Henderson B.A."/>
            <person name="Jones I.B."/>
            <person name="McGettigan J.A."/>
            <person name="Micheletti S.J."/>
            <person name="Nasrallah M.E."/>
            <person name="Ortiz D."/>
            <person name="Piller C.R."/>
            <person name="Privatt S.R."/>
            <person name="Schneider S.L."/>
            <person name="Sharp S."/>
            <person name="Smith T.C."/>
            <person name="Stanton J.D."/>
            <person name="Ullery H.E."/>
            <person name="Wilson R.J."/>
            <person name="Serrano M.G."/>
            <person name="Buck G."/>
            <person name="Lee V."/>
            <person name="Wang Y."/>
            <person name="Carvalho R."/>
            <person name="Voegtly L."/>
            <person name="Shi R."/>
            <person name="Duckworth R."/>
            <person name="Johnson A."/>
            <person name="Loviza R."/>
            <person name="Walstead R."/>
            <person name="Shah Z."/>
            <person name="Kiflezghi M."/>
            <person name="Wade K."/>
            <person name="Ball S.L."/>
            <person name="Bradley K.W."/>
            <person name="Asai D.J."/>
            <person name="Bowman C.A."/>
            <person name="Russell D.A."/>
            <person name="Pope W.H."/>
            <person name="Jacobs-Sera D."/>
            <person name="Hendrix R.W."/>
            <person name="Hatfull G.F."/>
        </authorList>
    </citation>
    <scope>NUCLEOTIDE SEQUENCE [LARGE SCALE GENOMIC DNA]</scope>
    <source>
        <strain evidence="9 10">DSM 27648</strain>
    </source>
</reference>
<dbReference type="PANTHER" id="PTHR42978">
    <property type="entry name" value="QUORUM-QUENCHING LACTONASE YTNP-RELATED-RELATED"/>
    <property type="match status" value="1"/>
</dbReference>
<evidence type="ECO:0000256" key="3">
    <source>
        <dbReference type="ARBA" id="ARBA00022723"/>
    </source>
</evidence>
<keyword evidence="5" id="KW-0862">Zinc</keyword>
<dbReference type="GO" id="GO:0016787">
    <property type="term" value="F:hydrolase activity"/>
    <property type="evidence" value="ECO:0007669"/>
    <property type="project" value="UniProtKB-KW"/>
</dbReference>
<comment type="cofactor">
    <cofactor evidence="1">
        <name>Zn(2+)</name>
        <dbReference type="ChEBI" id="CHEBI:29105"/>
    </cofactor>
</comment>
<evidence type="ECO:0000256" key="4">
    <source>
        <dbReference type="ARBA" id="ARBA00022801"/>
    </source>
</evidence>
<accession>A0A0K1PVW5</accession>
<keyword evidence="4" id="KW-0378">Hydrolase</keyword>
<dbReference type="KEGG" id="llu:AKJ09_04195"/>
<feature type="compositionally biased region" description="Basic residues" evidence="6">
    <location>
        <begin position="247"/>
        <end position="258"/>
    </location>
</feature>
<dbReference type="RefSeq" id="WP_240488523.1">
    <property type="nucleotide sequence ID" value="NZ_CP012333.1"/>
</dbReference>
<protein>
    <submittedName>
        <fullName evidence="9">Beta-lactamase-like</fullName>
    </submittedName>
</protein>
<feature type="signal peptide" evidence="7">
    <location>
        <begin position="1"/>
        <end position="24"/>
    </location>
</feature>
<dbReference type="EMBL" id="CP012333">
    <property type="protein sequence ID" value="AKU97531.1"/>
    <property type="molecule type" value="Genomic_DNA"/>
</dbReference>